<keyword evidence="10" id="KW-0418">Kinase</keyword>
<dbReference type="PROSITE" id="PS50109">
    <property type="entry name" value="HIS_KIN"/>
    <property type="match status" value="1"/>
</dbReference>
<keyword evidence="13" id="KW-0902">Two-component regulatory system</keyword>
<evidence type="ECO:0000256" key="9">
    <source>
        <dbReference type="ARBA" id="ARBA00022741"/>
    </source>
</evidence>
<evidence type="ECO:0000259" key="19">
    <source>
        <dbReference type="PROSITE" id="PS50109"/>
    </source>
</evidence>
<dbReference type="SUPFAM" id="SSF55785">
    <property type="entry name" value="PYP-like sensor domain (PAS domain)"/>
    <property type="match status" value="1"/>
</dbReference>
<evidence type="ECO:0000256" key="12">
    <source>
        <dbReference type="ARBA" id="ARBA00022989"/>
    </source>
</evidence>
<comment type="caution">
    <text evidence="21">The sequence shown here is derived from an EMBL/GenBank/DDBJ whole genome shotgun (WGS) entry which is preliminary data.</text>
</comment>
<keyword evidence="11" id="KW-0067">ATP-binding</keyword>
<evidence type="ECO:0000256" key="6">
    <source>
        <dbReference type="ARBA" id="ARBA00022475"/>
    </source>
</evidence>
<dbReference type="AlphaFoldDB" id="N2A970"/>
<dbReference type="InterPro" id="IPR035965">
    <property type="entry name" value="PAS-like_dom_sf"/>
</dbReference>
<evidence type="ECO:0000313" key="22">
    <source>
        <dbReference type="Proteomes" id="UP000012589"/>
    </source>
</evidence>
<dbReference type="CDD" id="cd16922">
    <property type="entry name" value="HATPase_EvgS-ArcB-TorS-like"/>
    <property type="match status" value="1"/>
</dbReference>
<dbReference type="GO" id="GO:0000155">
    <property type="term" value="F:phosphorelay sensor kinase activity"/>
    <property type="evidence" value="ECO:0007669"/>
    <property type="project" value="InterPro"/>
</dbReference>
<evidence type="ECO:0000256" key="8">
    <source>
        <dbReference type="ARBA" id="ARBA00022692"/>
    </source>
</evidence>
<dbReference type="InterPro" id="IPR036641">
    <property type="entry name" value="HPT_dom_sf"/>
</dbReference>
<dbReference type="Pfam" id="PF02518">
    <property type="entry name" value="HATPase_c"/>
    <property type="match status" value="1"/>
</dbReference>
<sequence length="949" mass="107936">MVNAVILLECFGICLTGIALFLLLNGDGAREQKLLIFILCGSLVQNVGYLLELTAPSVDAAMTAVIVENVGSAFVPLCYCWFIYIYCYIMPPKTLLRVLSAITFFILPTVLFYRNGFYYREVRWIADANGFHHINIAYGPLYVFFLLVRIIIPYTLCIYTLASAIRERSDRQVNRQYWTILAISSFPVLVLLAYICKLIKVFDFTPVTLTISMSMVVIVVWSRRNYDFRHLAAAKVLESLGDGVIVLDDHDRLVSYNRAAANIFTCLPLHRLGENIRVVEEFREEMFNEDVPQSFSINERDYESHSKYIKDENGKIQGCVILILDMTDIKDYISEIKKVRRQAEKASIAKSEFLANMSHEIRTPMNAIIGLNEIIMEECKDTEIYAHAKDVQSAAKNLLTIINDILDLSKVEAGKMELVCVDYYIKVLAGEIIGMMDMAASQRGLILKYECDETIPCCYNGDDGRMKQILINILNNAIKFTSQGYVRTYITGKPGKNEDEELLVFRVEDTGCGIKEDDLGKIFEDFRQVDSKRNRTAEGTGLGLAIVKHLVELMAGTIEVESTYGKGTVVTITIPQKIVDRTPVSKMPDMPQTEQKVIDGFTAEDVKVLIVDDNMINRKVARGFLKNYAFDLTDAESGVQAVELARANRYDIIFMDHMMPGMDGIEAAEIIRRDCGENGTAPVLVALTANAMEGMREHFLQCGFQDFISKPLDRKELHQLLLRWIPEKDRKPEEQVEPSKLPDPAAFQIDGVDMDAAMRYYSGDEEGFVELLELYYMDGNRKTKLLRELVKSDPEHYQIEVHGLKSASANIGAMQVAELAREQEHAAARMDKAFIEDRFPLLLAEYETLLTNIEQFLERRRQDNDGQEKLPALPVSELKEQTAAALEELNHFRSQQCADIVETMLRHELPEQVSVHLLQIREQLRLYEDDYAEELLGRLLGKLEKEEEF</sequence>
<dbReference type="InterPro" id="IPR036097">
    <property type="entry name" value="HisK_dim/P_sf"/>
</dbReference>
<evidence type="ECO:0000256" key="3">
    <source>
        <dbReference type="ARBA" id="ARBA00006402"/>
    </source>
</evidence>
<feature type="transmembrane region" description="Helical" evidence="18">
    <location>
        <begin position="141"/>
        <end position="165"/>
    </location>
</feature>
<feature type="transmembrane region" description="Helical" evidence="18">
    <location>
        <begin position="96"/>
        <end position="113"/>
    </location>
</feature>
<accession>N2A970</accession>
<keyword evidence="9" id="KW-0547">Nucleotide-binding</keyword>
<dbReference type="Proteomes" id="UP000012589">
    <property type="component" value="Unassembled WGS sequence"/>
</dbReference>
<dbReference type="SMART" id="SM00388">
    <property type="entry name" value="HisKA"/>
    <property type="match status" value="1"/>
</dbReference>
<feature type="transmembrane region" description="Helical" evidence="18">
    <location>
        <begin position="177"/>
        <end position="195"/>
    </location>
</feature>
<organism evidence="21 22">
    <name type="scientific">Eubacterium plexicaudatum ASF492</name>
    <dbReference type="NCBI Taxonomy" id="1235802"/>
    <lineage>
        <taxon>Bacteria</taxon>
        <taxon>Bacillati</taxon>
        <taxon>Bacillota</taxon>
        <taxon>Clostridia</taxon>
        <taxon>Eubacteriales</taxon>
        <taxon>Eubacteriaceae</taxon>
        <taxon>Eubacterium</taxon>
    </lineage>
</organism>
<comment type="subcellular location">
    <subcellularLocation>
        <location evidence="2">Cell membrane</location>
        <topology evidence="2">Multi-pass membrane protein</topology>
    </subcellularLocation>
</comment>
<dbReference type="OrthoDB" id="9804263at2"/>
<evidence type="ECO:0000256" key="2">
    <source>
        <dbReference type="ARBA" id="ARBA00004651"/>
    </source>
</evidence>
<evidence type="ECO:0000256" key="1">
    <source>
        <dbReference type="ARBA" id="ARBA00000085"/>
    </source>
</evidence>
<dbReference type="Pfam" id="PF00512">
    <property type="entry name" value="HisKA"/>
    <property type="match status" value="1"/>
</dbReference>
<keyword evidence="22" id="KW-1185">Reference proteome</keyword>
<dbReference type="CDD" id="cd17546">
    <property type="entry name" value="REC_hyHK_CKI1_RcsC-like"/>
    <property type="match status" value="1"/>
</dbReference>
<comment type="similarity">
    <text evidence="3">In the N-terminal section; belongs to the phytochrome family.</text>
</comment>
<dbReference type="GO" id="GO:0005524">
    <property type="term" value="F:ATP binding"/>
    <property type="evidence" value="ECO:0007669"/>
    <property type="project" value="UniProtKB-KW"/>
</dbReference>
<dbReference type="SUPFAM" id="SSF52172">
    <property type="entry name" value="CheY-like"/>
    <property type="match status" value="1"/>
</dbReference>
<dbReference type="Pfam" id="PF00072">
    <property type="entry name" value="Response_reg"/>
    <property type="match status" value="1"/>
</dbReference>
<dbReference type="Gene3D" id="3.30.450.20">
    <property type="entry name" value="PAS domain"/>
    <property type="match status" value="1"/>
</dbReference>
<dbReference type="HOGENOM" id="CLU_010446_0_0_9"/>
<protein>
    <recommendedName>
        <fullName evidence="16">Circadian input-output histidine kinase CikA</fullName>
        <ecNumber evidence="4">2.7.13.3</ecNumber>
    </recommendedName>
    <alternativeName>
        <fullName evidence="5">Stage 0 sporulation protein A homolog</fullName>
    </alternativeName>
</protein>
<dbReference type="SUPFAM" id="SSF47384">
    <property type="entry name" value="Homodimeric domain of signal transducing histidine kinase"/>
    <property type="match status" value="1"/>
</dbReference>
<dbReference type="SUPFAM" id="SSF47226">
    <property type="entry name" value="Histidine-containing phosphotransfer domain, HPT domain"/>
    <property type="match status" value="1"/>
</dbReference>
<keyword evidence="12 18" id="KW-1133">Transmembrane helix</keyword>
<keyword evidence="6" id="KW-1003">Cell membrane</keyword>
<comment type="function">
    <text evidence="15">May play the central regulatory role in sporulation. It may be an element of the effector pathway responsible for the activation of sporulation genes in response to nutritional stress. Spo0A may act in concert with spo0H (a sigma factor) to control the expression of some genes that are critical to the sporulation process.</text>
</comment>
<dbReference type="InterPro" id="IPR003594">
    <property type="entry name" value="HATPase_dom"/>
</dbReference>
<dbReference type="PANTHER" id="PTHR45339">
    <property type="entry name" value="HYBRID SIGNAL TRANSDUCTION HISTIDINE KINASE J"/>
    <property type="match status" value="1"/>
</dbReference>
<keyword evidence="7 17" id="KW-0597">Phosphoprotein</keyword>
<dbReference type="EC" id="2.7.13.3" evidence="4"/>
<feature type="modified residue" description="4-aspartylphosphate" evidence="17">
    <location>
        <position position="656"/>
    </location>
</feature>
<dbReference type="SMART" id="SM00448">
    <property type="entry name" value="REC"/>
    <property type="match status" value="1"/>
</dbReference>
<evidence type="ECO:0000313" key="21">
    <source>
        <dbReference type="EMBL" id="EMZ22973.1"/>
    </source>
</evidence>
<proteinExistence type="inferred from homology"/>
<evidence type="ECO:0000256" key="16">
    <source>
        <dbReference type="ARBA" id="ARBA00074306"/>
    </source>
</evidence>
<dbReference type="Gene3D" id="1.10.287.130">
    <property type="match status" value="1"/>
</dbReference>
<evidence type="ECO:0000256" key="15">
    <source>
        <dbReference type="ARBA" id="ARBA00024867"/>
    </source>
</evidence>
<gene>
    <name evidence="21" type="ORF">C823_03743</name>
</gene>
<feature type="domain" description="Response regulatory" evidence="20">
    <location>
        <begin position="607"/>
        <end position="725"/>
    </location>
</feature>
<evidence type="ECO:0000256" key="11">
    <source>
        <dbReference type="ARBA" id="ARBA00022840"/>
    </source>
</evidence>
<dbReference type="Pfam" id="PF16927">
    <property type="entry name" value="HisKA_7TM"/>
    <property type="match status" value="1"/>
</dbReference>
<reference evidence="21 22" key="1">
    <citation type="journal article" date="2014" name="Genome Announc.">
        <title>Draft genome sequences of the altered schaedler flora, a defined bacterial community from gnotobiotic mice.</title>
        <authorList>
            <person name="Wannemuehler M.J."/>
            <person name="Overstreet A.M."/>
            <person name="Ward D.V."/>
            <person name="Phillips G.J."/>
        </authorList>
    </citation>
    <scope>NUCLEOTIDE SEQUENCE [LARGE SCALE GENOMIC DNA]</scope>
    <source>
        <strain evidence="21 22">ASF492</strain>
    </source>
</reference>
<evidence type="ECO:0000256" key="13">
    <source>
        <dbReference type="ARBA" id="ARBA00023012"/>
    </source>
</evidence>
<feature type="transmembrane region" description="Helical" evidence="18">
    <location>
        <begin position="6"/>
        <end position="25"/>
    </location>
</feature>
<feature type="transmembrane region" description="Helical" evidence="18">
    <location>
        <begin position="71"/>
        <end position="89"/>
    </location>
</feature>
<dbReference type="InterPro" id="IPR004358">
    <property type="entry name" value="Sig_transdc_His_kin-like_C"/>
</dbReference>
<dbReference type="PATRIC" id="fig|1235802.3.peg.3947"/>
<name>N2A970_9FIRM</name>
<keyword evidence="14 18" id="KW-0472">Membrane</keyword>
<dbReference type="InterPro" id="IPR031621">
    <property type="entry name" value="HisKA_7TM"/>
</dbReference>
<dbReference type="SMART" id="SM00387">
    <property type="entry name" value="HATPase_c"/>
    <property type="match status" value="1"/>
</dbReference>
<evidence type="ECO:0000256" key="4">
    <source>
        <dbReference type="ARBA" id="ARBA00012438"/>
    </source>
</evidence>
<dbReference type="SUPFAM" id="SSF55874">
    <property type="entry name" value="ATPase domain of HSP90 chaperone/DNA topoisomerase II/histidine kinase"/>
    <property type="match status" value="1"/>
</dbReference>
<dbReference type="Gene3D" id="1.20.120.160">
    <property type="entry name" value="HPT domain"/>
    <property type="match status" value="1"/>
</dbReference>
<evidence type="ECO:0000256" key="18">
    <source>
        <dbReference type="SAM" id="Phobius"/>
    </source>
</evidence>
<evidence type="ECO:0000256" key="14">
    <source>
        <dbReference type="ARBA" id="ARBA00023136"/>
    </source>
</evidence>
<dbReference type="PROSITE" id="PS50110">
    <property type="entry name" value="RESPONSE_REGULATORY"/>
    <property type="match status" value="1"/>
</dbReference>
<dbReference type="eggNOG" id="COG2205">
    <property type="taxonomic scope" value="Bacteria"/>
</dbReference>
<dbReference type="Gene3D" id="3.40.50.2300">
    <property type="match status" value="1"/>
</dbReference>
<dbReference type="EMBL" id="AQFT01000114">
    <property type="protein sequence ID" value="EMZ22973.1"/>
    <property type="molecule type" value="Genomic_DNA"/>
</dbReference>
<dbReference type="InterPro" id="IPR003661">
    <property type="entry name" value="HisK_dim/P_dom"/>
</dbReference>
<evidence type="ECO:0000256" key="10">
    <source>
        <dbReference type="ARBA" id="ARBA00022777"/>
    </source>
</evidence>
<dbReference type="FunFam" id="3.30.565.10:FF:000010">
    <property type="entry name" value="Sensor histidine kinase RcsC"/>
    <property type="match status" value="1"/>
</dbReference>
<evidence type="ECO:0000259" key="20">
    <source>
        <dbReference type="PROSITE" id="PS50110"/>
    </source>
</evidence>
<dbReference type="STRING" id="1235802.C823_03743"/>
<dbReference type="PANTHER" id="PTHR45339:SF1">
    <property type="entry name" value="HYBRID SIGNAL TRANSDUCTION HISTIDINE KINASE J"/>
    <property type="match status" value="1"/>
</dbReference>
<evidence type="ECO:0000256" key="7">
    <source>
        <dbReference type="ARBA" id="ARBA00022553"/>
    </source>
</evidence>
<keyword evidence="10" id="KW-0808">Transferase</keyword>
<feature type="domain" description="Histidine kinase" evidence="19">
    <location>
        <begin position="356"/>
        <end position="578"/>
    </location>
</feature>
<keyword evidence="8 18" id="KW-0812">Transmembrane</keyword>
<feature type="transmembrane region" description="Helical" evidence="18">
    <location>
        <begin position="34"/>
        <end position="51"/>
    </location>
</feature>
<dbReference type="GO" id="GO:0005886">
    <property type="term" value="C:plasma membrane"/>
    <property type="evidence" value="ECO:0007669"/>
    <property type="project" value="UniProtKB-SubCell"/>
</dbReference>
<dbReference type="InterPro" id="IPR011006">
    <property type="entry name" value="CheY-like_superfamily"/>
</dbReference>
<dbReference type="PRINTS" id="PR00344">
    <property type="entry name" value="BCTRLSENSOR"/>
</dbReference>
<dbReference type="Gene3D" id="3.30.565.10">
    <property type="entry name" value="Histidine kinase-like ATPase, C-terminal domain"/>
    <property type="match status" value="1"/>
</dbReference>
<dbReference type="InterPro" id="IPR001789">
    <property type="entry name" value="Sig_transdc_resp-reg_receiver"/>
</dbReference>
<evidence type="ECO:0000256" key="17">
    <source>
        <dbReference type="PROSITE-ProRule" id="PRU00169"/>
    </source>
</evidence>
<dbReference type="CDD" id="cd00082">
    <property type="entry name" value="HisKA"/>
    <property type="match status" value="1"/>
</dbReference>
<evidence type="ECO:0000256" key="5">
    <source>
        <dbReference type="ARBA" id="ARBA00018672"/>
    </source>
</evidence>
<comment type="catalytic activity">
    <reaction evidence="1">
        <text>ATP + protein L-histidine = ADP + protein N-phospho-L-histidine.</text>
        <dbReference type="EC" id="2.7.13.3"/>
    </reaction>
</comment>
<dbReference type="InterPro" id="IPR005467">
    <property type="entry name" value="His_kinase_dom"/>
</dbReference>
<dbReference type="InterPro" id="IPR036890">
    <property type="entry name" value="HATPase_C_sf"/>
</dbReference>